<keyword evidence="6 8" id="KW-0472">Membrane</keyword>
<comment type="subcellular location">
    <subcellularLocation>
        <location evidence="1">Membrane</location>
        <topology evidence="1">Multi-pass membrane protein</topology>
    </subcellularLocation>
</comment>
<keyword evidence="5 8" id="KW-1133">Transmembrane helix</keyword>
<keyword evidence="3 7" id="KW-0813">Transport</keyword>
<feature type="transmembrane region" description="Helical" evidence="8">
    <location>
        <begin position="230"/>
        <end position="252"/>
    </location>
</feature>
<dbReference type="InterPro" id="IPR023271">
    <property type="entry name" value="Aquaporin-like"/>
</dbReference>
<dbReference type="CDD" id="cd00333">
    <property type="entry name" value="MIP"/>
    <property type="match status" value="1"/>
</dbReference>
<accession>A0ABS5T5X5</accession>
<feature type="transmembrane region" description="Helical" evidence="8">
    <location>
        <begin position="87"/>
        <end position="109"/>
    </location>
</feature>
<dbReference type="InterPro" id="IPR022357">
    <property type="entry name" value="MIP_CS"/>
</dbReference>
<evidence type="ECO:0000256" key="8">
    <source>
        <dbReference type="SAM" id="Phobius"/>
    </source>
</evidence>
<evidence type="ECO:0000256" key="7">
    <source>
        <dbReference type="RuleBase" id="RU000477"/>
    </source>
</evidence>
<protein>
    <submittedName>
        <fullName evidence="9">Aquaporin family protein</fullName>
    </submittedName>
</protein>
<dbReference type="RefSeq" id="WP_214214481.1">
    <property type="nucleotide sequence ID" value="NZ_JABBFO010000009.1"/>
</dbReference>
<dbReference type="PANTHER" id="PTHR43829">
    <property type="entry name" value="AQUAPORIN OR AQUAGLYCEROPORIN RELATED"/>
    <property type="match status" value="1"/>
</dbReference>
<reference evidence="9 10" key="1">
    <citation type="submission" date="2020-04" db="EMBL/GenBank/DDBJ databases">
        <title>Genome sequencing of Rosenbergiella species.</title>
        <authorList>
            <person name="Alvarez-Perez S."/>
            <person name="Lievens B."/>
        </authorList>
    </citation>
    <scope>NUCLEOTIDE SEQUENCE [LARGE SCALE GENOMIC DNA]</scope>
    <source>
        <strain evidence="9 10">CdVSA20.1</strain>
    </source>
</reference>
<sequence>MSKTHHLLIGQCIAEFIGTGLILFFGVGCVAALKLANANFGQWEISIVWGLAVTMGAYVSAGVSGAHLNPAVSIALCVFGNFEARKLVPYICAQTAGAFCSVALVYALYQNLFIDYEQTHHIIRGTIDSLPMAGIFSTYPDPRLSLAQAFFIEMVITAVLMGVIMALTDDGNGIPRGPLAPLLIGLSVAAIGAAFGPLTGFALNPARDFGPKIFAELAGWGHIALTGGKVMPYFLIPLFAPIVGALIGALLYRTMIGRHLPLTTGITQERSQAHQTSVQEQKR</sequence>
<dbReference type="PROSITE" id="PS00221">
    <property type="entry name" value="MIP"/>
    <property type="match status" value="1"/>
</dbReference>
<dbReference type="InterPro" id="IPR050363">
    <property type="entry name" value="MIP/Aquaporin"/>
</dbReference>
<evidence type="ECO:0000256" key="4">
    <source>
        <dbReference type="ARBA" id="ARBA00022692"/>
    </source>
</evidence>
<evidence type="ECO:0000313" key="10">
    <source>
        <dbReference type="Proteomes" id="UP000786875"/>
    </source>
</evidence>
<dbReference type="PROSITE" id="PS51257">
    <property type="entry name" value="PROKAR_LIPOPROTEIN"/>
    <property type="match status" value="1"/>
</dbReference>
<keyword evidence="10" id="KW-1185">Reference proteome</keyword>
<organism evidence="9 10">
    <name type="scientific">Rosenbergiella australiborealis</name>
    <dbReference type="NCBI Taxonomy" id="1544696"/>
    <lineage>
        <taxon>Bacteria</taxon>
        <taxon>Pseudomonadati</taxon>
        <taxon>Pseudomonadota</taxon>
        <taxon>Gammaproteobacteria</taxon>
        <taxon>Enterobacterales</taxon>
        <taxon>Erwiniaceae</taxon>
        <taxon>Rosenbergiella</taxon>
    </lineage>
</organism>
<dbReference type="PANTHER" id="PTHR43829:SF9">
    <property type="entry name" value="AQUAPORIN-9"/>
    <property type="match status" value="1"/>
</dbReference>
<evidence type="ECO:0000256" key="2">
    <source>
        <dbReference type="ARBA" id="ARBA00006175"/>
    </source>
</evidence>
<feature type="transmembrane region" description="Helical" evidence="8">
    <location>
        <begin position="179"/>
        <end position="203"/>
    </location>
</feature>
<evidence type="ECO:0000256" key="3">
    <source>
        <dbReference type="ARBA" id="ARBA00022448"/>
    </source>
</evidence>
<feature type="transmembrane region" description="Helical" evidence="8">
    <location>
        <begin position="146"/>
        <end position="167"/>
    </location>
</feature>
<dbReference type="Proteomes" id="UP000786875">
    <property type="component" value="Unassembled WGS sequence"/>
</dbReference>
<dbReference type="Gene3D" id="1.20.1080.10">
    <property type="entry name" value="Glycerol uptake facilitator protein"/>
    <property type="match status" value="1"/>
</dbReference>
<dbReference type="NCBIfam" id="TIGR00861">
    <property type="entry name" value="MIP"/>
    <property type="match status" value="1"/>
</dbReference>
<evidence type="ECO:0000256" key="1">
    <source>
        <dbReference type="ARBA" id="ARBA00004141"/>
    </source>
</evidence>
<keyword evidence="4 7" id="KW-0812">Transmembrane</keyword>
<dbReference type="EMBL" id="JABBFO010000009">
    <property type="protein sequence ID" value="MBT0727748.1"/>
    <property type="molecule type" value="Genomic_DNA"/>
</dbReference>
<dbReference type="SUPFAM" id="SSF81338">
    <property type="entry name" value="Aquaporin-like"/>
    <property type="match status" value="1"/>
</dbReference>
<dbReference type="PRINTS" id="PR00783">
    <property type="entry name" value="MINTRINSICP"/>
</dbReference>
<evidence type="ECO:0000313" key="9">
    <source>
        <dbReference type="EMBL" id="MBT0727748.1"/>
    </source>
</evidence>
<gene>
    <name evidence="9" type="ORF">HGT73_10275</name>
</gene>
<feature type="transmembrane region" description="Helical" evidence="8">
    <location>
        <begin position="12"/>
        <end position="33"/>
    </location>
</feature>
<comment type="similarity">
    <text evidence="2 7">Belongs to the MIP/aquaporin (TC 1.A.8) family.</text>
</comment>
<proteinExistence type="inferred from homology"/>
<evidence type="ECO:0000256" key="5">
    <source>
        <dbReference type="ARBA" id="ARBA00022989"/>
    </source>
</evidence>
<comment type="caution">
    <text evidence="9">The sequence shown here is derived from an EMBL/GenBank/DDBJ whole genome shotgun (WGS) entry which is preliminary data.</text>
</comment>
<feature type="transmembrane region" description="Helical" evidence="8">
    <location>
        <begin position="45"/>
        <end position="66"/>
    </location>
</feature>
<dbReference type="Pfam" id="PF00230">
    <property type="entry name" value="MIP"/>
    <property type="match status" value="1"/>
</dbReference>
<name>A0ABS5T5X5_9GAMM</name>
<dbReference type="InterPro" id="IPR000425">
    <property type="entry name" value="MIP"/>
</dbReference>
<evidence type="ECO:0000256" key="6">
    <source>
        <dbReference type="ARBA" id="ARBA00023136"/>
    </source>
</evidence>